<dbReference type="FunFam" id="3.40.50.300:FF:001922">
    <property type="entry name" value="DEAH (Asp-Glu-Ala-His) box polypeptide 29"/>
    <property type="match status" value="1"/>
</dbReference>
<dbReference type="GO" id="GO:0005524">
    <property type="term" value="F:ATP binding"/>
    <property type="evidence" value="ECO:0007669"/>
    <property type="project" value="UniProtKB-KW"/>
</dbReference>
<feature type="region of interest" description="Disordered" evidence="5">
    <location>
        <begin position="1289"/>
        <end position="1323"/>
    </location>
</feature>
<dbReference type="NCBIfam" id="TIGR01967">
    <property type="entry name" value="DEAH_box_HrpA"/>
    <property type="match status" value="1"/>
</dbReference>
<keyword evidence="2" id="KW-0378">Hydrolase</keyword>
<dbReference type="InterPro" id="IPR014001">
    <property type="entry name" value="Helicase_ATP-bd"/>
</dbReference>
<keyword evidence="3 8" id="KW-0347">Helicase</keyword>
<dbReference type="PANTHER" id="PTHR18934:SF99">
    <property type="entry name" value="ATP-DEPENDENT RNA HELICASE DHX37-RELATED"/>
    <property type="match status" value="1"/>
</dbReference>
<reference evidence="8" key="1">
    <citation type="submission" date="2019-02" db="EMBL/GenBank/DDBJ databases">
        <authorList>
            <person name="Gruber-Vodicka R. H."/>
            <person name="Seah K. B. B."/>
        </authorList>
    </citation>
    <scope>NUCLEOTIDE SEQUENCE</scope>
    <source>
        <strain evidence="8">BECK_DK47</strain>
    </source>
</reference>
<dbReference type="Pfam" id="PF00271">
    <property type="entry name" value="Helicase_C"/>
    <property type="match status" value="1"/>
</dbReference>
<feature type="compositionally biased region" description="Low complexity" evidence="5">
    <location>
        <begin position="1289"/>
        <end position="1302"/>
    </location>
</feature>
<dbReference type="SUPFAM" id="SSF52540">
    <property type="entry name" value="P-loop containing nucleoside triphosphate hydrolases"/>
    <property type="match status" value="1"/>
</dbReference>
<dbReference type="PROSITE" id="PS51194">
    <property type="entry name" value="HELICASE_CTER"/>
    <property type="match status" value="1"/>
</dbReference>
<keyword evidence="4" id="KW-0067">ATP-binding</keyword>
<organism evidence="8">
    <name type="scientific">Candidatus Kentrum sp. DK</name>
    <dbReference type="NCBI Taxonomy" id="2126562"/>
    <lineage>
        <taxon>Bacteria</taxon>
        <taxon>Pseudomonadati</taxon>
        <taxon>Pseudomonadota</taxon>
        <taxon>Gammaproteobacteria</taxon>
        <taxon>Candidatus Kentrum</taxon>
    </lineage>
</organism>
<dbReference type="InterPro" id="IPR001650">
    <property type="entry name" value="Helicase_C-like"/>
</dbReference>
<dbReference type="InterPro" id="IPR010222">
    <property type="entry name" value="RNA_helicase_HrpA"/>
</dbReference>
<evidence type="ECO:0000256" key="4">
    <source>
        <dbReference type="ARBA" id="ARBA00022840"/>
    </source>
</evidence>
<evidence type="ECO:0000256" key="2">
    <source>
        <dbReference type="ARBA" id="ARBA00022801"/>
    </source>
</evidence>
<evidence type="ECO:0000313" key="8">
    <source>
        <dbReference type="EMBL" id="VFJ46887.1"/>
    </source>
</evidence>
<dbReference type="PROSITE" id="PS51192">
    <property type="entry name" value="HELICASE_ATP_BIND_1"/>
    <property type="match status" value="1"/>
</dbReference>
<dbReference type="Pfam" id="PF07717">
    <property type="entry name" value="OB_NTP_bind"/>
    <property type="match status" value="1"/>
</dbReference>
<dbReference type="PANTHER" id="PTHR18934">
    <property type="entry name" value="ATP-DEPENDENT RNA HELICASE"/>
    <property type="match status" value="1"/>
</dbReference>
<dbReference type="SMART" id="SM00847">
    <property type="entry name" value="HA2"/>
    <property type="match status" value="1"/>
</dbReference>
<dbReference type="GO" id="GO:0003724">
    <property type="term" value="F:RNA helicase activity"/>
    <property type="evidence" value="ECO:0007669"/>
    <property type="project" value="InterPro"/>
</dbReference>
<dbReference type="Gene3D" id="3.40.50.300">
    <property type="entry name" value="P-loop containing nucleotide triphosphate hydrolases"/>
    <property type="match status" value="2"/>
</dbReference>
<dbReference type="Pfam" id="PF11898">
    <property type="entry name" value="DUF3418"/>
    <property type="match status" value="2"/>
</dbReference>
<dbReference type="GO" id="GO:0003723">
    <property type="term" value="F:RNA binding"/>
    <property type="evidence" value="ECO:0007669"/>
    <property type="project" value="TreeGrafter"/>
</dbReference>
<dbReference type="InterPro" id="IPR011709">
    <property type="entry name" value="DEAD-box_helicase_OB_fold"/>
</dbReference>
<dbReference type="InterPro" id="IPR024590">
    <property type="entry name" value="HrpA_C"/>
</dbReference>
<dbReference type="Pfam" id="PF21010">
    <property type="entry name" value="HA2_C"/>
    <property type="match status" value="1"/>
</dbReference>
<dbReference type="SMART" id="SM00487">
    <property type="entry name" value="DEXDc"/>
    <property type="match status" value="1"/>
</dbReference>
<evidence type="ECO:0000256" key="3">
    <source>
        <dbReference type="ARBA" id="ARBA00022806"/>
    </source>
</evidence>
<protein>
    <submittedName>
        <fullName evidence="8">ATP-dependent helicase HrpA</fullName>
    </submittedName>
</protein>
<gene>
    <name evidence="8" type="ORF">BECKDK2373B_GA0170837_101450</name>
</gene>
<sequence length="1444" mass="162334">MTDQPNPAETLPIHAHRDEIIETIAAHQVTVVQGDTGSGKSTQLPKFCLAMGRGGEGRLIGHTQPRRVAARSVATRIATELGEARKNTVGYKVRFTDHTSRDTRIKLMTDGILLAEIQGDRRLKAYDTLILDEVHERSLTIDFLLGYLKRLLPQRPDLKLILASATIDAERFSRHFDHAPIIAVSGRAFPVEVHYWPLPDPERKPNPEQAAEAATDQAVVRSTAIPEAVPEAIRAIVLAPGRHFRPESIAGSARDILVFLSGEQEIRETAELLRKRPLPNTDVLPLFGRMEAKSQDRIFAPHTRRHVVLATNIAETSLTVPGIRFVVDAGGARISRYSHQARVQRLPIEPISQASANQRKGRCGRVAPGVCIRLYSEEDFASRPPFTEPEIRRTNLATVILRMKALGLGDIEKFPFLDKPDRRYIADGIRLLRELGVLDGQERLNRRGRQLARLPVDPRIGRMILAGAEEGCLAEVLIIASALSIPDPRESSREGRDAREQALEARAGFRDGKSDFTELLRIWAYYREKRRELSANQLQKRCRKNFLSYLRMREWQELHHQLTLLAKGMDLPIRNEVASYARIHRALLTGLLSHVGYHSGEKTRNNPRDKRPAREYTGARNTRFLIGRGSVLHKSQPKWVMAAELVRTSHTYAHGVARIRPEWIERVGREHIKTTWFDAHWDEERGEVMAYERRTLYGLTIIPGRKIPYAQVNPPAAREIFIESFFAFDEVGEPQDTRNPAEEKRLDRKEKPGKGGTKAGRESEEQAKAASCSLARREWARKRSLQGVNEHSEPIPNAAREHDAAFAVHNRGLIAHLREMERRSRRPDSLVDAAALYRFYDERVPPHVTGRRAFAAWRKTIERAEPERLFLSPRDLCDPAALEKIQGAYPDVMVIRDHRLPLSYRFDPGDIPRGPDGGGGEKDRDRTPNGTPNQTLDGVTVTILQNALYQLDPGPFQWLAPGLLEEKILALFRALPKPLRRTLPPVAETARNSFRELVSGFAEIRARMPEPSVAIAYPEQSLLETLGRYLKETAHVTLSPEVWREDRLPPYLRMNYHVIDAQGKTLRLGRDLQKIRRELAPKTGPILPAAVHAPAGRAGGNHAGEYHRDGLTGWDFPDLPASVEITARGTHFPGYPAIVDKEESVSLRLVDSAERARRLNRAGISRLLRLALPREMRYLQKNLPGLPALCQTYATLPTPAGDGAAGGDALPASGDPCEALREELVSLIVEQTFLDDKAPIRTRAAFEETRKKHAPELMGVANELCRLTGEILEEYRLVASRLEELGARAAPTASGASAGAVSLGDWQQATRERNNPDRKHASRAASRGLADIIEQLDRLLFRGFLRATPAEQLPHLPRYLQAISRRIEKLLQSPDKDRRKMEQIIPLQQAHAALVAANLGERDAAMDLERQRWRLEELRVSLFAQELGTAEPVSVKRLQRQLGQ</sequence>
<proteinExistence type="predicted"/>
<name>A0A450S4V0_9GAMM</name>
<feature type="domain" description="Helicase ATP-binding" evidence="6">
    <location>
        <begin position="21"/>
        <end position="185"/>
    </location>
</feature>
<dbReference type="Gene3D" id="1.20.120.1080">
    <property type="match status" value="1"/>
</dbReference>
<dbReference type="InterPro" id="IPR007502">
    <property type="entry name" value="Helicase-assoc_dom"/>
</dbReference>
<accession>A0A450S4V0</accession>
<dbReference type="InterPro" id="IPR011545">
    <property type="entry name" value="DEAD/DEAH_box_helicase_dom"/>
</dbReference>
<evidence type="ECO:0000259" key="6">
    <source>
        <dbReference type="PROSITE" id="PS51192"/>
    </source>
</evidence>
<evidence type="ECO:0000259" key="7">
    <source>
        <dbReference type="PROSITE" id="PS51194"/>
    </source>
</evidence>
<keyword evidence="1" id="KW-0547">Nucleotide-binding</keyword>
<dbReference type="SMART" id="SM00490">
    <property type="entry name" value="HELICc"/>
    <property type="match status" value="1"/>
</dbReference>
<feature type="compositionally biased region" description="Basic and acidic residues" evidence="5">
    <location>
        <begin position="1310"/>
        <end position="1319"/>
    </location>
</feature>
<dbReference type="FunFam" id="1.20.120.1080:FF:000005">
    <property type="entry name" value="ATP-dependent helicase HrpA"/>
    <property type="match status" value="1"/>
</dbReference>
<feature type="region of interest" description="Disordered" evidence="5">
    <location>
        <begin position="906"/>
        <end position="936"/>
    </location>
</feature>
<dbReference type="GO" id="GO:0016787">
    <property type="term" value="F:hydrolase activity"/>
    <property type="evidence" value="ECO:0007669"/>
    <property type="project" value="UniProtKB-KW"/>
</dbReference>
<evidence type="ECO:0000256" key="5">
    <source>
        <dbReference type="SAM" id="MobiDB-lite"/>
    </source>
</evidence>
<dbReference type="Pfam" id="PF00270">
    <property type="entry name" value="DEAD"/>
    <property type="match status" value="1"/>
</dbReference>
<evidence type="ECO:0000256" key="1">
    <source>
        <dbReference type="ARBA" id="ARBA00022741"/>
    </source>
</evidence>
<feature type="region of interest" description="Disordered" evidence="5">
    <location>
        <begin position="732"/>
        <end position="770"/>
    </location>
</feature>
<dbReference type="InterPro" id="IPR027417">
    <property type="entry name" value="P-loop_NTPase"/>
</dbReference>
<feature type="domain" description="Helicase C-terminal" evidence="7">
    <location>
        <begin position="245"/>
        <end position="407"/>
    </location>
</feature>
<dbReference type="CDD" id="cd18791">
    <property type="entry name" value="SF2_C_RHA"/>
    <property type="match status" value="1"/>
</dbReference>
<feature type="compositionally biased region" description="Basic and acidic residues" evidence="5">
    <location>
        <begin position="735"/>
        <end position="767"/>
    </location>
</feature>
<dbReference type="EMBL" id="CAADEX010000014">
    <property type="protein sequence ID" value="VFJ46887.1"/>
    <property type="molecule type" value="Genomic_DNA"/>
</dbReference>